<proteinExistence type="predicted"/>
<dbReference type="EMBL" id="JAAMPI010000175">
    <property type="protein sequence ID" value="KAF4634559.1"/>
    <property type="molecule type" value="Genomic_DNA"/>
</dbReference>
<keyword evidence="2" id="KW-1185">Reference proteome</keyword>
<protein>
    <submittedName>
        <fullName evidence="1">Uncharacterized protein</fullName>
    </submittedName>
</protein>
<evidence type="ECO:0000313" key="2">
    <source>
        <dbReference type="Proteomes" id="UP000566819"/>
    </source>
</evidence>
<comment type="caution">
    <text evidence="1">The sequence shown here is derived from an EMBL/GenBank/DDBJ whole genome shotgun (WGS) entry which is preliminary data.</text>
</comment>
<reference evidence="1 2" key="1">
    <citation type="submission" date="2020-03" db="EMBL/GenBank/DDBJ databases">
        <title>Draft Genome Sequence of Cudoniella acicularis.</title>
        <authorList>
            <person name="Buettner E."/>
            <person name="Kellner H."/>
        </authorList>
    </citation>
    <scope>NUCLEOTIDE SEQUENCE [LARGE SCALE GENOMIC DNA]</scope>
    <source>
        <strain evidence="1 2">DSM 108380</strain>
    </source>
</reference>
<dbReference type="AlphaFoldDB" id="A0A8H4W8A0"/>
<accession>A0A8H4W8A0</accession>
<dbReference type="Proteomes" id="UP000566819">
    <property type="component" value="Unassembled WGS sequence"/>
</dbReference>
<evidence type="ECO:0000313" key="1">
    <source>
        <dbReference type="EMBL" id="KAF4634559.1"/>
    </source>
</evidence>
<gene>
    <name evidence="1" type="ORF">G7Y89_g3543</name>
</gene>
<organism evidence="1 2">
    <name type="scientific">Cudoniella acicularis</name>
    <dbReference type="NCBI Taxonomy" id="354080"/>
    <lineage>
        <taxon>Eukaryota</taxon>
        <taxon>Fungi</taxon>
        <taxon>Dikarya</taxon>
        <taxon>Ascomycota</taxon>
        <taxon>Pezizomycotina</taxon>
        <taxon>Leotiomycetes</taxon>
        <taxon>Helotiales</taxon>
        <taxon>Tricladiaceae</taxon>
        <taxon>Cudoniella</taxon>
    </lineage>
</organism>
<sequence length="211" mass="24296">MDPSSDHDLSLLWSQVGQDSKISGGSDLISQRYTRFRYALLFYQSLLGLCHGKVPKRIHYKTQSQMMHLLKLNSAESWKNAQRTASRCHVWVKLVDSVYPFLGNMSTVILCAINYKSSAVECMNIEDTTEMCEEIVRRLADKANGTLDSLETAYDMYRILIENSLPEYTLQIEKTPGSLDFKRMMNIKEMKKQCLLPAKGETKKIKRRRLS</sequence>
<name>A0A8H4W8A0_9HELO</name>